<dbReference type="Proteomes" id="UP000515204">
    <property type="component" value="Unplaced"/>
</dbReference>
<evidence type="ECO:0000256" key="1">
    <source>
        <dbReference type="ARBA" id="ARBA00005361"/>
    </source>
</evidence>
<gene>
    <name evidence="4" type="primary">LOC106745264</name>
</gene>
<dbReference type="PANTHER" id="PTHR21255:SF65">
    <property type="entry name" value="TCTEX1 DOMAIN-CONTAINING PROTEIN 2"/>
    <property type="match status" value="1"/>
</dbReference>
<sequence>MISQRSLKTSSSKSALSKTYINNASSLHRGSVSFRIGKGGIKIPRYQNTYQLEPIRKFNGELVDKILIDVMQNYLVGTKYHSQMCMQICQKMSAEVRDQIYKKFYERIALTLLWEITTLRCNLLLFDIYWKYLYFNYSEHTSLNHLTIYLIFANAYKTFCYTILNIRRLFLTRMIIRFHFNVIFRYKVVVVMSIVQKLGQGVRIEFSKLWDIERDMYSTHMIETPEYFVIGLVVGLYYE</sequence>
<dbReference type="AlphaFoldDB" id="A0A6P3XDA1"/>
<reference evidence="4" key="1">
    <citation type="submission" date="2025-08" db="UniProtKB">
        <authorList>
            <consortium name="RefSeq"/>
        </authorList>
    </citation>
    <scope>IDENTIFICATION</scope>
</reference>
<dbReference type="PANTHER" id="PTHR21255">
    <property type="entry name" value="T-COMPLEX-ASSOCIATED-TESTIS-EXPRESSED 1/ DYNEIN LIGHT CHAIN"/>
    <property type="match status" value="1"/>
</dbReference>
<accession>A0A6P3XDA1</accession>
<keyword evidence="3" id="KW-1185">Reference proteome</keyword>
<protein>
    <submittedName>
        <fullName evidence="4">Uncharacterized protein LOC106745264</fullName>
    </submittedName>
</protein>
<dbReference type="KEGG" id="dqu:106745264"/>
<evidence type="ECO:0000313" key="4">
    <source>
        <dbReference type="RefSeq" id="XP_014476202.1"/>
    </source>
</evidence>
<evidence type="ECO:0000256" key="2">
    <source>
        <dbReference type="SAM" id="Phobius"/>
    </source>
</evidence>
<dbReference type="GO" id="GO:0005737">
    <property type="term" value="C:cytoplasm"/>
    <property type="evidence" value="ECO:0007669"/>
    <property type="project" value="TreeGrafter"/>
</dbReference>
<organism evidence="3 4">
    <name type="scientific">Dinoponera quadriceps</name>
    <name type="common">South American ant</name>
    <dbReference type="NCBI Taxonomy" id="609295"/>
    <lineage>
        <taxon>Eukaryota</taxon>
        <taxon>Metazoa</taxon>
        <taxon>Ecdysozoa</taxon>
        <taxon>Arthropoda</taxon>
        <taxon>Hexapoda</taxon>
        <taxon>Insecta</taxon>
        <taxon>Pterygota</taxon>
        <taxon>Neoptera</taxon>
        <taxon>Endopterygota</taxon>
        <taxon>Hymenoptera</taxon>
        <taxon>Apocrita</taxon>
        <taxon>Aculeata</taxon>
        <taxon>Formicoidea</taxon>
        <taxon>Formicidae</taxon>
        <taxon>Ponerinae</taxon>
        <taxon>Ponerini</taxon>
        <taxon>Dinoponera</taxon>
    </lineage>
</organism>
<proteinExistence type="inferred from homology"/>
<dbReference type="GO" id="GO:0005868">
    <property type="term" value="C:cytoplasmic dynein complex"/>
    <property type="evidence" value="ECO:0007669"/>
    <property type="project" value="TreeGrafter"/>
</dbReference>
<dbReference type="GO" id="GO:0007018">
    <property type="term" value="P:microtubule-based movement"/>
    <property type="evidence" value="ECO:0007669"/>
    <property type="project" value="TreeGrafter"/>
</dbReference>
<keyword evidence="2" id="KW-1133">Transmembrane helix</keyword>
<feature type="transmembrane region" description="Helical" evidence="2">
    <location>
        <begin position="146"/>
        <end position="164"/>
    </location>
</feature>
<evidence type="ECO:0000313" key="3">
    <source>
        <dbReference type="Proteomes" id="UP000515204"/>
    </source>
</evidence>
<name>A0A6P3XDA1_DINQU</name>
<dbReference type="Pfam" id="PF03645">
    <property type="entry name" value="Tctex-1"/>
    <property type="match status" value="1"/>
</dbReference>
<comment type="similarity">
    <text evidence="1">Belongs to the dynein light chain Tctex-type family.</text>
</comment>
<dbReference type="CDD" id="cd21451">
    <property type="entry name" value="DLC-like_TCTEX1D"/>
    <property type="match status" value="1"/>
</dbReference>
<dbReference type="GO" id="GO:0045505">
    <property type="term" value="F:dynein intermediate chain binding"/>
    <property type="evidence" value="ECO:0007669"/>
    <property type="project" value="TreeGrafter"/>
</dbReference>
<dbReference type="InterPro" id="IPR005334">
    <property type="entry name" value="Tctex-1-like"/>
</dbReference>
<feature type="transmembrane region" description="Helical" evidence="2">
    <location>
        <begin position="108"/>
        <end position="126"/>
    </location>
</feature>
<keyword evidence="2" id="KW-0812">Transmembrane</keyword>
<dbReference type="RefSeq" id="XP_014476202.1">
    <property type="nucleotide sequence ID" value="XM_014620716.1"/>
</dbReference>
<keyword evidence="2" id="KW-0472">Membrane</keyword>
<dbReference type="GeneID" id="106745264"/>
<dbReference type="OrthoDB" id="10248487at2759"/>
<dbReference type="InterPro" id="IPR038586">
    <property type="entry name" value="Tctex-1-like_sf"/>
</dbReference>
<dbReference type="Gene3D" id="3.30.1140.40">
    <property type="entry name" value="Tctex-1"/>
    <property type="match status" value="1"/>
</dbReference>